<dbReference type="EMBL" id="JADFTT010000755">
    <property type="protein sequence ID" value="KAG5758807.1"/>
    <property type="molecule type" value="Genomic_DNA"/>
</dbReference>
<organism evidence="1 2">
    <name type="scientific">Fusarium xylarioides</name>
    <dbReference type="NCBI Taxonomy" id="221167"/>
    <lineage>
        <taxon>Eukaryota</taxon>
        <taxon>Fungi</taxon>
        <taxon>Dikarya</taxon>
        <taxon>Ascomycota</taxon>
        <taxon>Pezizomycotina</taxon>
        <taxon>Sordariomycetes</taxon>
        <taxon>Hypocreomycetidae</taxon>
        <taxon>Hypocreales</taxon>
        <taxon>Nectriaceae</taxon>
        <taxon>Fusarium</taxon>
        <taxon>Fusarium fujikuroi species complex</taxon>
    </lineage>
</organism>
<accession>A0A9P7KVJ2</accession>
<reference evidence="1" key="1">
    <citation type="journal article" date="2020" name="bioRxiv">
        <title>Historical genomics reveals the evolutionary mechanisms behind multiple outbreaks of the host-specific coffee wilt pathogen Fusarium xylarioides.</title>
        <authorList>
            <person name="Peck D."/>
            <person name="Nowell R.W."/>
            <person name="Flood J."/>
            <person name="Ryan M.J."/>
            <person name="Barraclough T.G."/>
        </authorList>
    </citation>
    <scope>NUCLEOTIDE SEQUENCE</scope>
    <source>
        <strain evidence="1">IMI 127659i</strain>
    </source>
</reference>
<comment type="caution">
    <text evidence="1">The sequence shown here is derived from an EMBL/GenBank/DDBJ whole genome shotgun (WGS) entry which is preliminary data.</text>
</comment>
<keyword evidence="2" id="KW-1185">Reference proteome</keyword>
<dbReference type="OrthoDB" id="5337308at2759"/>
<dbReference type="Proteomes" id="UP000750502">
    <property type="component" value="Unassembled WGS sequence"/>
</dbReference>
<reference evidence="1" key="2">
    <citation type="submission" date="2020-10" db="EMBL/GenBank/DDBJ databases">
        <authorList>
            <person name="Peck L.D."/>
            <person name="Nowell R.W."/>
            <person name="Flood J."/>
            <person name="Ryan M.J."/>
            <person name="Barraclough T.G."/>
        </authorList>
    </citation>
    <scope>NUCLEOTIDE SEQUENCE</scope>
    <source>
        <strain evidence="1">IMI 127659i</strain>
    </source>
</reference>
<protein>
    <submittedName>
        <fullName evidence="1">Uncharacterized protein</fullName>
    </submittedName>
</protein>
<sequence>MSRGDVPTLEDEALFDECHIRGRRLWAEFQERRNTNVPDEQLYPWAGKYTMKTDNDGLNPLDGAPGDVFNDGLSALKAIGEHGTWTITEVYSRNSTLEAYRNYIDATGTALVCAANDKREDSNGDNRMPFHNLITRVIADTIPHQRIRNLKWVVQDVMSNLETKNVMSRAFCDFNPNEGRDIVDVFPTNQDGDSNPIFFALLGTPNVKGILRMLTYYPVLFGHKTILMIRTTLATIGSPTLVIFLGPAERQDGQSLTVKRRVISDGTSGPEMKKACKDA</sequence>
<gene>
    <name evidence="1" type="ORF">H9Q72_013058</name>
</gene>
<evidence type="ECO:0000313" key="2">
    <source>
        <dbReference type="Proteomes" id="UP000750502"/>
    </source>
</evidence>
<evidence type="ECO:0000313" key="1">
    <source>
        <dbReference type="EMBL" id="KAG5758807.1"/>
    </source>
</evidence>
<proteinExistence type="predicted"/>
<name>A0A9P7KVJ2_9HYPO</name>
<dbReference type="AlphaFoldDB" id="A0A9P7KVJ2"/>